<dbReference type="RefSeq" id="XP_006871662.1">
    <property type="nucleotide sequence ID" value="XM_006871600.1"/>
</dbReference>
<keyword evidence="2" id="KW-1133">Transmembrane helix</keyword>
<gene>
    <name evidence="4" type="primary">PARM1</name>
</gene>
<dbReference type="CTD" id="25849"/>
<name>A0A9B0TWI3_CHRAS</name>
<dbReference type="Pfam" id="PF17061">
    <property type="entry name" value="PARM"/>
    <property type="match status" value="1"/>
</dbReference>
<dbReference type="GO" id="GO:0005794">
    <property type="term" value="C:Golgi apparatus"/>
    <property type="evidence" value="ECO:0007669"/>
    <property type="project" value="TreeGrafter"/>
</dbReference>
<sequence>MRGFDWDSNPGLFMEALPLRFSHINHFCTHSSAGLRIQSLPSSTPWPISLPAKITSLTSVWTTSPQNTAEATASPTSGNHSNSLLPVTSSTQTSPLPKNNSIDHQEEEVTKPASDWEDTSTGPSPPEFSPTSGGVLLTSSPTEHNLSTSETSVQPTGSQLPTESPTLISSQAPASSPSFLPTSPPEVPSASITTDHSSTVTTTKTPGTLTPSESPTEEHNSGHKPTSHATTGPMTKETTIQATVSTRVTCELIDIEITTASPGVIMEEVEHALSSGSIAAITVTVIAVVLLVFGVAAYLKIRHSSYGRLLDDHDYGSWGNYNNPLYDDS</sequence>
<dbReference type="Proteomes" id="UP000504623">
    <property type="component" value="Unplaced"/>
</dbReference>
<dbReference type="GO" id="GO:0005770">
    <property type="term" value="C:late endosome"/>
    <property type="evidence" value="ECO:0007669"/>
    <property type="project" value="TreeGrafter"/>
</dbReference>
<dbReference type="GO" id="GO:0005886">
    <property type="term" value="C:plasma membrane"/>
    <property type="evidence" value="ECO:0007669"/>
    <property type="project" value="TreeGrafter"/>
</dbReference>
<feature type="compositionally biased region" description="Polar residues" evidence="1">
    <location>
        <begin position="65"/>
        <end position="100"/>
    </location>
</feature>
<feature type="compositionally biased region" description="Low complexity" evidence="1">
    <location>
        <begin position="191"/>
        <end position="210"/>
    </location>
</feature>
<protein>
    <submittedName>
        <fullName evidence="4">Prostate androgen-regulated mucin-like protein 1 homolog</fullName>
    </submittedName>
</protein>
<evidence type="ECO:0000256" key="2">
    <source>
        <dbReference type="SAM" id="Phobius"/>
    </source>
</evidence>
<reference evidence="4" key="1">
    <citation type="submission" date="2025-08" db="UniProtKB">
        <authorList>
            <consortium name="RefSeq"/>
        </authorList>
    </citation>
    <scope>IDENTIFICATION</scope>
    <source>
        <tissue evidence="4">Spleen</tissue>
    </source>
</reference>
<dbReference type="AlphaFoldDB" id="A0A9B0TWI3"/>
<dbReference type="GeneID" id="102826183"/>
<organism evidence="3 4">
    <name type="scientific">Chrysochloris asiatica</name>
    <name type="common">Cape golden mole</name>
    <dbReference type="NCBI Taxonomy" id="185453"/>
    <lineage>
        <taxon>Eukaryota</taxon>
        <taxon>Metazoa</taxon>
        <taxon>Chordata</taxon>
        <taxon>Craniata</taxon>
        <taxon>Vertebrata</taxon>
        <taxon>Euteleostomi</taxon>
        <taxon>Mammalia</taxon>
        <taxon>Eutheria</taxon>
        <taxon>Afrotheria</taxon>
        <taxon>Chrysochloridae</taxon>
        <taxon>Chrysochlorinae</taxon>
        <taxon>Chrysochloris</taxon>
    </lineage>
</organism>
<keyword evidence="3" id="KW-1185">Reference proteome</keyword>
<dbReference type="GO" id="GO:0005769">
    <property type="term" value="C:early endosome"/>
    <property type="evidence" value="ECO:0007669"/>
    <property type="project" value="TreeGrafter"/>
</dbReference>
<keyword evidence="2" id="KW-0812">Transmembrane</keyword>
<evidence type="ECO:0000313" key="4">
    <source>
        <dbReference type="RefSeq" id="XP_006871662.1"/>
    </source>
</evidence>
<feature type="compositionally biased region" description="Polar residues" evidence="1">
    <location>
        <begin position="129"/>
        <end position="181"/>
    </location>
</feature>
<feature type="region of interest" description="Disordered" evidence="1">
    <location>
        <begin position="65"/>
        <end position="234"/>
    </location>
</feature>
<accession>A0A9B0TWI3</accession>
<feature type="compositionally biased region" description="Polar residues" evidence="1">
    <location>
        <begin position="223"/>
        <end position="234"/>
    </location>
</feature>
<keyword evidence="2" id="KW-0472">Membrane</keyword>
<dbReference type="PANTHER" id="PTHR35453:SF1">
    <property type="entry name" value="PROSTATE ANDROGEN-REGULATED MUCIN-LIKE PROTEIN 1"/>
    <property type="match status" value="1"/>
</dbReference>
<dbReference type="OrthoDB" id="8963138at2759"/>
<feature type="transmembrane region" description="Helical" evidence="2">
    <location>
        <begin position="278"/>
        <end position="299"/>
    </location>
</feature>
<evidence type="ECO:0000313" key="3">
    <source>
        <dbReference type="Proteomes" id="UP000504623"/>
    </source>
</evidence>
<dbReference type="InterPro" id="IPR031431">
    <property type="entry name" value="PARM1"/>
</dbReference>
<evidence type="ECO:0000256" key="1">
    <source>
        <dbReference type="SAM" id="MobiDB-lite"/>
    </source>
</evidence>
<feature type="compositionally biased region" description="Basic and acidic residues" evidence="1">
    <location>
        <begin position="101"/>
        <end position="110"/>
    </location>
</feature>
<proteinExistence type="predicted"/>
<dbReference type="PANTHER" id="PTHR35453">
    <property type="entry name" value="PROSTATE ANDROGEN-REGULATED MUCIN-LIKE PROTEIN 1"/>
    <property type="match status" value="1"/>
</dbReference>